<gene>
    <name evidence="1" type="ORF">CPB84DRAFT_1847705</name>
</gene>
<name>A0A9P5TMH5_GYMJU</name>
<evidence type="ECO:0000313" key="2">
    <source>
        <dbReference type="Proteomes" id="UP000724874"/>
    </source>
</evidence>
<dbReference type="Proteomes" id="UP000724874">
    <property type="component" value="Unassembled WGS sequence"/>
</dbReference>
<evidence type="ECO:0000313" key="1">
    <source>
        <dbReference type="EMBL" id="KAF8899497.1"/>
    </source>
</evidence>
<reference evidence="1" key="1">
    <citation type="submission" date="2020-11" db="EMBL/GenBank/DDBJ databases">
        <authorList>
            <consortium name="DOE Joint Genome Institute"/>
            <person name="Ahrendt S."/>
            <person name="Riley R."/>
            <person name="Andreopoulos W."/>
            <person name="LaButti K."/>
            <person name="Pangilinan J."/>
            <person name="Ruiz-duenas F.J."/>
            <person name="Barrasa J.M."/>
            <person name="Sanchez-Garcia M."/>
            <person name="Camarero S."/>
            <person name="Miyauchi S."/>
            <person name="Serrano A."/>
            <person name="Linde D."/>
            <person name="Babiker R."/>
            <person name="Drula E."/>
            <person name="Ayuso-Fernandez I."/>
            <person name="Pacheco R."/>
            <person name="Padilla G."/>
            <person name="Ferreira P."/>
            <person name="Barriuso J."/>
            <person name="Kellner H."/>
            <person name="Castanera R."/>
            <person name="Alfaro M."/>
            <person name="Ramirez L."/>
            <person name="Pisabarro A.G."/>
            <person name="Kuo A."/>
            <person name="Tritt A."/>
            <person name="Lipzen A."/>
            <person name="He G."/>
            <person name="Yan M."/>
            <person name="Ng V."/>
            <person name="Cullen D."/>
            <person name="Martin F."/>
            <person name="Rosso M.-N."/>
            <person name="Henrissat B."/>
            <person name="Hibbett D."/>
            <person name="Martinez A.T."/>
            <person name="Grigoriev I.V."/>
        </authorList>
    </citation>
    <scope>NUCLEOTIDE SEQUENCE</scope>
    <source>
        <strain evidence="1">AH 44721</strain>
    </source>
</reference>
<keyword evidence="2" id="KW-1185">Reference proteome</keyword>
<accession>A0A9P5TMH5</accession>
<organism evidence="1 2">
    <name type="scientific">Gymnopilus junonius</name>
    <name type="common">Spectacular rustgill mushroom</name>
    <name type="synonym">Gymnopilus spectabilis subsp. junonius</name>
    <dbReference type="NCBI Taxonomy" id="109634"/>
    <lineage>
        <taxon>Eukaryota</taxon>
        <taxon>Fungi</taxon>
        <taxon>Dikarya</taxon>
        <taxon>Basidiomycota</taxon>
        <taxon>Agaricomycotina</taxon>
        <taxon>Agaricomycetes</taxon>
        <taxon>Agaricomycetidae</taxon>
        <taxon>Agaricales</taxon>
        <taxon>Agaricineae</taxon>
        <taxon>Hymenogastraceae</taxon>
        <taxon>Gymnopilus</taxon>
    </lineage>
</organism>
<dbReference type="AlphaFoldDB" id="A0A9P5TMH5"/>
<dbReference type="EMBL" id="JADNYJ010000053">
    <property type="protein sequence ID" value="KAF8899497.1"/>
    <property type="molecule type" value="Genomic_DNA"/>
</dbReference>
<proteinExistence type="predicted"/>
<comment type="caution">
    <text evidence="1">The sequence shown here is derived from an EMBL/GenBank/DDBJ whole genome shotgun (WGS) entry which is preliminary data.</text>
</comment>
<sequence>MANQRSNDMSLASLSSELNYIHARVIVQSAQLINSDATAACAWEGCGEEIDIRAPEIERHLHTAHGVGKYSPAICRWGNCDFMGFVRGRNMGHDGMSILRRHIAQEHLKRGLVICPTCGDEIPANSLTGHIKREHLDRRP</sequence>
<protein>
    <submittedName>
        <fullName evidence="1">Uncharacterized protein</fullName>
    </submittedName>
</protein>